<evidence type="ECO:0000313" key="4">
    <source>
        <dbReference type="Proteomes" id="UP000198512"/>
    </source>
</evidence>
<keyword evidence="4" id="KW-1185">Reference proteome</keyword>
<proteinExistence type="predicted"/>
<dbReference type="Proteomes" id="UP000198512">
    <property type="component" value="Unassembled WGS sequence"/>
</dbReference>
<organism evidence="3 4">
    <name type="scientific">Pseudomonas cuatrocienegasensis</name>
    <dbReference type="NCBI Taxonomy" id="543360"/>
    <lineage>
        <taxon>Bacteria</taxon>
        <taxon>Pseudomonadati</taxon>
        <taxon>Pseudomonadota</taxon>
        <taxon>Gammaproteobacteria</taxon>
        <taxon>Pseudomonadales</taxon>
        <taxon>Pseudomonadaceae</taxon>
        <taxon>Pseudomonas</taxon>
    </lineage>
</organism>
<evidence type="ECO:0000259" key="2">
    <source>
        <dbReference type="Pfam" id="PF01609"/>
    </source>
</evidence>
<accession>A0ABY1BA11</accession>
<dbReference type="Pfam" id="PF01609">
    <property type="entry name" value="DDE_Tnp_1"/>
    <property type="match status" value="1"/>
</dbReference>
<comment type="caution">
    <text evidence="3">The sequence shown here is derived from an EMBL/GenBank/DDBJ whole genome shotgun (WGS) entry which is preliminary data.</text>
</comment>
<dbReference type="EMBL" id="FOFP01000005">
    <property type="protein sequence ID" value="SEQ35007.1"/>
    <property type="molecule type" value="Genomic_DNA"/>
</dbReference>
<protein>
    <submittedName>
        <fullName evidence="3">Transposase, IS5 family</fullName>
    </submittedName>
</protein>
<evidence type="ECO:0000313" key="3">
    <source>
        <dbReference type="EMBL" id="SEQ35007.1"/>
    </source>
</evidence>
<gene>
    <name evidence="3" type="ORF">SAMN05216600_105127</name>
</gene>
<feature type="compositionally biased region" description="Basic and acidic residues" evidence="1">
    <location>
        <begin position="50"/>
        <end position="63"/>
    </location>
</feature>
<dbReference type="InterPro" id="IPR002559">
    <property type="entry name" value="Transposase_11"/>
</dbReference>
<name>A0ABY1BA11_9PSED</name>
<feature type="region of interest" description="Disordered" evidence="1">
    <location>
        <begin position="44"/>
        <end position="63"/>
    </location>
</feature>
<evidence type="ECO:0000256" key="1">
    <source>
        <dbReference type="SAM" id="MobiDB-lite"/>
    </source>
</evidence>
<sequence length="63" mass="6424">MKAHIGVAAESGLVHSVVGTAANVADITQVGKLLHGDESMVGGDAGFTGVDKRPEHEGRKVIC</sequence>
<feature type="domain" description="Transposase IS4-like" evidence="2">
    <location>
        <begin position="1"/>
        <end position="61"/>
    </location>
</feature>
<reference evidence="3 4" key="1">
    <citation type="submission" date="2016-10" db="EMBL/GenBank/DDBJ databases">
        <authorList>
            <person name="Varghese N."/>
            <person name="Submissions S."/>
        </authorList>
    </citation>
    <scope>NUCLEOTIDE SEQUENCE [LARGE SCALE GENOMIC DNA]</scope>
    <source>
        <strain evidence="3 4">CIP 109853</strain>
    </source>
</reference>